<dbReference type="Pfam" id="PF01106">
    <property type="entry name" value="NifU"/>
    <property type="match status" value="1"/>
</dbReference>
<dbReference type="SUPFAM" id="SSF117916">
    <property type="entry name" value="Fe-S cluster assembly (FSCA) domain-like"/>
    <property type="match status" value="1"/>
</dbReference>
<organism evidence="3 4">
    <name type="scientific">Georgenia thermotolerans</name>
    <dbReference type="NCBI Taxonomy" id="527326"/>
    <lineage>
        <taxon>Bacteria</taxon>
        <taxon>Bacillati</taxon>
        <taxon>Actinomycetota</taxon>
        <taxon>Actinomycetes</taxon>
        <taxon>Micrococcales</taxon>
        <taxon>Bogoriellaceae</taxon>
        <taxon>Georgenia</taxon>
    </lineage>
</organism>
<comment type="function">
    <text evidence="1">May be involved in the formation or repair of [Fe-S] clusters present in iron-sulfur proteins.</text>
</comment>
<dbReference type="AlphaFoldDB" id="A0A7J5UJK4"/>
<dbReference type="Proteomes" id="UP000451860">
    <property type="component" value="Unassembled WGS sequence"/>
</dbReference>
<dbReference type="InterPro" id="IPR034904">
    <property type="entry name" value="FSCA_dom_sf"/>
</dbReference>
<evidence type="ECO:0000259" key="2">
    <source>
        <dbReference type="Pfam" id="PF01106"/>
    </source>
</evidence>
<feature type="non-terminal residue" evidence="3">
    <location>
        <position position="1"/>
    </location>
</feature>
<gene>
    <name evidence="3" type="ORF">GB883_19275</name>
</gene>
<accession>A0A7J5UJK4</accession>
<protein>
    <recommendedName>
        <fullName evidence="2">NIF system FeS cluster assembly NifU C-terminal domain-containing protein</fullName>
    </recommendedName>
</protein>
<evidence type="ECO:0000313" key="4">
    <source>
        <dbReference type="Proteomes" id="UP000451860"/>
    </source>
</evidence>
<comment type="caution">
    <text evidence="3">The sequence shown here is derived from an EMBL/GenBank/DDBJ whole genome shotgun (WGS) entry which is preliminary data.</text>
</comment>
<evidence type="ECO:0000313" key="3">
    <source>
        <dbReference type="EMBL" id="KAE8762461.1"/>
    </source>
</evidence>
<name>A0A7J5UJK4_9MICO</name>
<dbReference type="GO" id="GO:0005506">
    <property type="term" value="F:iron ion binding"/>
    <property type="evidence" value="ECO:0007669"/>
    <property type="project" value="InterPro"/>
</dbReference>
<dbReference type="Gene3D" id="3.30.300.130">
    <property type="entry name" value="Fe-S cluster assembly (FSCA)"/>
    <property type="match status" value="1"/>
</dbReference>
<feature type="domain" description="NIF system FeS cluster assembly NifU C-terminal" evidence="2">
    <location>
        <begin position="38"/>
        <end position="90"/>
    </location>
</feature>
<reference evidence="3 4" key="1">
    <citation type="submission" date="2019-10" db="EMBL/GenBank/DDBJ databases">
        <title>Georgenia wutianyii sp. nov. and Georgenia yuyongxinii sp. nov. isolated from plateau pika (Ochotona curzoniae) in the Qinghai-Tibet plateau of China.</title>
        <authorList>
            <person name="Tian Z."/>
        </authorList>
    </citation>
    <scope>NUCLEOTIDE SEQUENCE [LARGE SCALE GENOMIC DNA]</scope>
    <source>
        <strain evidence="3 4">DSM 21501</strain>
    </source>
</reference>
<dbReference type="EMBL" id="WHJE01000168">
    <property type="protein sequence ID" value="KAE8762461.1"/>
    <property type="molecule type" value="Genomic_DNA"/>
</dbReference>
<dbReference type="InterPro" id="IPR001075">
    <property type="entry name" value="NIF_FeS_clus_asmbl_NifU_C"/>
</dbReference>
<dbReference type="GO" id="GO:0016226">
    <property type="term" value="P:iron-sulfur cluster assembly"/>
    <property type="evidence" value="ECO:0007669"/>
    <property type="project" value="InterPro"/>
</dbReference>
<dbReference type="RefSeq" id="WP_170297334.1">
    <property type="nucleotide sequence ID" value="NZ_WHJE01000168.1"/>
</dbReference>
<sequence>ADDAGAARAGASGAHARDARLRAAAEEVIAGPVGDLARSHGGRIELAEVRDGVVAVRMSGACHGCPAAAVTMHARLERLVRERCEGLVEVREVGAPARAPFWLALTRRAGAPPAR</sequence>
<dbReference type="PANTHER" id="PTHR11178">
    <property type="entry name" value="IRON-SULFUR CLUSTER SCAFFOLD PROTEIN NFU-RELATED"/>
    <property type="match status" value="1"/>
</dbReference>
<keyword evidence="4" id="KW-1185">Reference proteome</keyword>
<evidence type="ECO:0000256" key="1">
    <source>
        <dbReference type="ARBA" id="ARBA00049958"/>
    </source>
</evidence>
<proteinExistence type="predicted"/>
<dbReference type="GO" id="GO:0051536">
    <property type="term" value="F:iron-sulfur cluster binding"/>
    <property type="evidence" value="ECO:0007669"/>
    <property type="project" value="InterPro"/>
</dbReference>